<dbReference type="EMBL" id="BRLH01000007">
    <property type="protein sequence ID" value="GKX56586.1"/>
    <property type="molecule type" value="Genomic_DNA"/>
</dbReference>
<keyword evidence="1" id="KW-0472">Membrane</keyword>
<feature type="transmembrane region" description="Helical" evidence="1">
    <location>
        <begin position="111"/>
        <end position="133"/>
    </location>
</feature>
<feature type="transmembrane region" description="Helical" evidence="1">
    <location>
        <begin position="228"/>
        <end position="251"/>
    </location>
</feature>
<keyword evidence="3" id="KW-1185">Reference proteome</keyword>
<comment type="caution">
    <text evidence="2">The sequence shown here is derived from an EMBL/GenBank/DDBJ whole genome shotgun (WGS) entry which is preliminary data.</text>
</comment>
<feature type="transmembrane region" description="Helical" evidence="1">
    <location>
        <begin position="304"/>
        <end position="324"/>
    </location>
</feature>
<dbReference type="RefSeq" id="WP_027276027.1">
    <property type="nucleotide sequence ID" value="NZ_BRLH01000007.1"/>
</dbReference>
<dbReference type="InterPro" id="IPR002798">
    <property type="entry name" value="SpoIIM-like"/>
</dbReference>
<accession>A0AAV5N3D3</accession>
<keyword evidence="1" id="KW-1133">Transmembrane helix</keyword>
<dbReference type="PANTHER" id="PTHR35337">
    <property type="entry name" value="SLR1478 PROTEIN"/>
    <property type="match status" value="1"/>
</dbReference>
<dbReference type="Proteomes" id="UP001058124">
    <property type="component" value="Unassembled WGS sequence"/>
</dbReference>
<keyword evidence="1" id="KW-0812">Transmembrane</keyword>
<evidence type="ECO:0000313" key="2">
    <source>
        <dbReference type="EMBL" id="GKX56586.1"/>
    </source>
</evidence>
<dbReference type="PANTHER" id="PTHR35337:SF1">
    <property type="entry name" value="SLR1478 PROTEIN"/>
    <property type="match status" value="1"/>
</dbReference>
<feature type="transmembrane region" description="Helical" evidence="1">
    <location>
        <begin position="186"/>
        <end position="207"/>
    </location>
</feature>
<reference evidence="2" key="1">
    <citation type="submission" date="2022-06" db="EMBL/GenBank/DDBJ databases">
        <title>Draft genome sequences of Leminorella grimontii str. JCM5902.</title>
        <authorList>
            <person name="Wakabayashi Y."/>
            <person name="Kojima K."/>
        </authorList>
    </citation>
    <scope>NUCLEOTIDE SEQUENCE</scope>
    <source>
        <strain evidence="2">JCM 5902</strain>
    </source>
</reference>
<dbReference type="AlphaFoldDB" id="A0AAV5N3D3"/>
<name>A0AAV5N3D3_9GAMM</name>
<evidence type="ECO:0000313" key="3">
    <source>
        <dbReference type="Proteomes" id="UP001058124"/>
    </source>
</evidence>
<organism evidence="2 3">
    <name type="scientific">Leminorella grimontii</name>
    <dbReference type="NCBI Taxonomy" id="82981"/>
    <lineage>
        <taxon>Bacteria</taxon>
        <taxon>Pseudomonadati</taxon>
        <taxon>Pseudomonadota</taxon>
        <taxon>Gammaproteobacteria</taxon>
        <taxon>Enterobacterales</taxon>
        <taxon>Budviciaceae</taxon>
        <taxon>Leminorella</taxon>
    </lineage>
</organism>
<protein>
    <submittedName>
        <fullName evidence="2">Membrane protein</fullName>
    </submittedName>
</protein>
<feature type="transmembrane region" description="Helical" evidence="1">
    <location>
        <begin position="271"/>
        <end position="297"/>
    </location>
</feature>
<sequence>MKQTSFEAIHEAEWAEFEGWLARKLANASSANRTATSAFPDYDMPSRYRNICQHLAIARDRGYSLLLIDRLHAMVQQGHDVLYRANSGISQRMYDYAVGGFAADLRANLRWVMLSFMLIALPWIAMMVIIRIWPDFVFVVMPQDTVYSLDAMYSDEDAFDYGSSIFREAGSNWMMFGFYIYNNISIAFRAFAGGVLAGIGTVYTLIFNGIHMGAAEARLINIGAGRNFYSFVSGHSAFEIGGIIIAGATGLKLGWSLIAPGRLTRLDALRIAGRSVLGLICGSGVMLLIAAMIEAFWSPHNFPFALKIGVGIFNLLLILAYFTFTGRRHAA</sequence>
<proteinExistence type="predicted"/>
<gene>
    <name evidence="2" type="ORF">SOASR030_26980</name>
</gene>
<evidence type="ECO:0000256" key="1">
    <source>
        <dbReference type="SAM" id="Phobius"/>
    </source>
</evidence>
<dbReference type="Pfam" id="PF01944">
    <property type="entry name" value="SpoIIM"/>
    <property type="match status" value="1"/>
</dbReference>